<dbReference type="RefSeq" id="WP_233393993.1">
    <property type="nucleotide sequence ID" value="NZ_JAJTWT010000009.1"/>
</dbReference>
<evidence type="ECO:0000313" key="6">
    <source>
        <dbReference type="EMBL" id="MCE4539471.1"/>
    </source>
</evidence>
<keyword evidence="1" id="KW-0813">Transport</keyword>
<evidence type="ECO:0000256" key="1">
    <source>
        <dbReference type="ARBA" id="ARBA00022448"/>
    </source>
</evidence>
<keyword evidence="2" id="KW-0349">Heme</keyword>
<sequence length="155" mass="16683">MKPLLALATAAFLLAAGLVHAQTAGRSVVPGAAPLPADDSLYRELGGREAIQRFTDDFYGRLLADRRLAPFFDGLNPRALERSLADYFCVVAGGPCTYEGVSMVDAHAGLGIRRADFNALVEHLQDAMDAAGLPFATQNRLLARLAFSHRDVVTR</sequence>
<evidence type="ECO:0000256" key="2">
    <source>
        <dbReference type="ARBA" id="ARBA00022617"/>
    </source>
</evidence>
<evidence type="ECO:0000256" key="3">
    <source>
        <dbReference type="ARBA" id="ARBA00022723"/>
    </source>
</evidence>
<evidence type="ECO:0000256" key="4">
    <source>
        <dbReference type="ARBA" id="ARBA00023004"/>
    </source>
</evidence>
<comment type="caution">
    <text evidence="6">The sequence shown here is derived from an EMBL/GenBank/DDBJ whole genome shotgun (WGS) entry which is preliminary data.</text>
</comment>
<dbReference type="InterPro" id="IPR001486">
    <property type="entry name" value="Hemoglobin_trunc"/>
</dbReference>
<keyword evidence="4" id="KW-0408">Iron</keyword>
<name>A0ABS8XEY8_9BURK</name>
<keyword evidence="5" id="KW-0732">Signal</keyword>
<proteinExistence type="predicted"/>
<dbReference type="Pfam" id="PF01152">
    <property type="entry name" value="Bac_globin"/>
    <property type="match status" value="1"/>
</dbReference>
<dbReference type="Proteomes" id="UP001201463">
    <property type="component" value="Unassembled WGS sequence"/>
</dbReference>
<feature type="signal peptide" evidence="5">
    <location>
        <begin position="1"/>
        <end position="21"/>
    </location>
</feature>
<evidence type="ECO:0000313" key="7">
    <source>
        <dbReference type="Proteomes" id="UP001201463"/>
    </source>
</evidence>
<dbReference type="EMBL" id="JAJTWT010000009">
    <property type="protein sequence ID" value="MCE4539471.1"/>
    <property type="molecule type" value="Genomic_DNA"/>
</dbReference>
<evidence type="ECO:0000256" key="5">
    <source>
        <dbReference type="SAM" id="SignalP"/>
    </source>
</evidence>
<organism evidence="6 7">
    <name type="scientific">Pelomonas caseinilytica</name>
    <dbReference type="NCBI Taxonomy" id="2906763"/>
    <lineage>
        <taxon>Bacteria</taxon>
        <taxon>Pseudomonadati</taxon>
        <taxon>Pseudomonadota</taxon>
        <taxon>Betaproteobacteria</taxon>
        <taxon>Burkholderiales</taxon>
        <taxon>Sphaerotilaceae</taxon>
        <taxon>Roseateles</taxon>
    </lineage>
</organism>
<protein>
    <submittedName>
        <fullName evidence="6">Group 1 truncated hemoglobin</fullName>
    </submittedName>
</protein>
<keyword evidence="3" id="KW-0479">Metal-binding</keyword>
<dbReference type="Gene3D" id="1.10.490.10">
    <property type="entry name" value="Globins"/>
    <property type="match status" value="1"/>
</dbReference>
<keyword evidence="7" id="KW-1185">Reference proteome</keyword>
<dbReference type="SUPFAM" id="SSF46458">
    <property type="entry name" value="Globin-like"/>
    <property type="match status" value="1"/>
</dbReference>
<feature type="chain" id="PRO_5046978037" evidence="5">
    <location>
        <begin position="22"/>
        <end position="155"/>
    </location>
</feature>
<dbReference type="InterPro" id="IPR009050">
    <property type="entry name" value="Globin-like_sf"/>
</dbReference>
<accession>A0ABS8XEY8</accession>
<reference evidence="6 7" key="1">
    <citation type="submission" date="2021-12" db="EMBL/GenBank/DDBJ databases">
        <title>Genome seq of p7.</title>
        <authorList>
            <person name="Seo T."/>
        </authorList>
    </citation>
    <scope>NUCLEOTIDE SEQUENCE [LARGE SCALE GENOMIC DNA]</scope>
    <source>
        <strain evidence="6 7">P7</strain>
    </source>
</reference>
<dbReference type="CDD" id="cd00454">
    <property type="entry name" value="TrHb1_N"/>
    <property type="match status" value="1"/>
</dbReference>
<gene>
    <name evidence="6" type="ORF">LXT12_19660</name>
</gene>
<dbReference type="InterPro" id="IPR012292">
    <property type="entry name" value="Globin/Proto"/>
</dbReference>